<name>A0A9Q3CWE2_9BASI</name>
<evidence type="ECO:0000313" key="1">
    <source>
        <dbReference type="EMBL" id="MBW0492511.1"/>
    </source>
</evidence>
<dbReference type="Proteomes" id="UP000765509">
    <property type="component" value="Unassembled WGS sequence"/>
</dbReference>
<accession>A0A9Q3CWE2</accession>
<proteinExistence type="predicted"/>
<gene>
    <name evidence="1" type="ORF">O181_032226</name>
</gene>
<evidence type="ECO:0000313" key="2">
    <source>
        <dbReference type="Proteomes" id="UP000765509"/>
    </source>
</evidence>
<comment type="caution">
    <text evidence="1">The sequence shown here is derived from an EMBL/GenBank/DDBJ whole genome shotgun (WGS) entry which is preliminary data.</text>
</comment>
<reference evidence="1" key="1">
    <citation type="submission" date="2021-03" db="EMBL/GenBank/DDBJ databases">
        <title>Draft genome sequence of rust myrtle Austropuccinia psidii MF-1, a brazilian biotype.</title>
        <authorList>
            <person name="Quecine M.C."/>
            <person name="Pachon D.M.R."/>
            <person name="Bonatelli M.L."/>
            <person name="Correr F.H."/>
            <person name="Franceschini L.M."/>
            <person name="Leite T.F."/>
            <person name="Margarido G.R.A."/>
            <person name="Almeida C.A."/>
            <person name="Ferrarezi J.A."/>
            <person name="Labate C.A."/>
        </authorList>
    </citation>
    <scope>NUCLEOTIDE SEQUENCE</scope>
    <source>
        <strain evidence="1">MF-1</strain>
    </source>
</reference>
<keyword evidence="2" id="KW-1185">Reference proteome</keyword>
<sequence>MEAGMQQDTENKDVCKHKNNSQTFLVPQTRGMAYINGKATKLTVCINNCQNPFIIESDEHCSIVTRKYQDNHFPNWEKKLFPTKEKNLNSSSEKMTSIGIIIKEMIIPHSRGNIRLKPEFLVLEDAHIQKFSLGKYYQRIHGIDIYNSKNRHITIDKFLNEFKEGQFSANLTRKQNLSLLEILRKNRPPFTIGEEHLGKMRAHDIELYLDVEIPYPPILRRPPYSESVETRKEIEKHINELLDMDIIRKIGHN</sequence>
<dbReference type="EMBL" id="AVOT02011618">
    <property type="protein sequence ID" value="MBW0492511.1"/>
    <property type="molecule type" value="Genomic_DNA"/>
</dbReference>
<protein>
    <submittedName>
        <fullName evidence="1">Uncharacterized protein</fullName>
    </submittedName>
</protein>
<organism evidence="1 2">
    <name type="scientific">Austropuccinia psidii MF-1</name>
    <dbReference type="NCBI Taxonomy" id="1389203"/>
    <lineage>
        <taxon>Eukaryota</taxon>
        <taxon>Fungi</taxon>
        <taxon>Dikarya</taxon>
        <taxon>Basidiomycota</taxon>
        <taxon>Pucciniomycotina</taxon>
        <taxon>Pucciniomycetes</taxon>
        <taxon>Pucciniales</taxon>
        <taxon>Sphaerophragmiaceae</taxon>
        <taxon>Austropuccinia</taxon>
    </lineage>
</organism>
<dbReference type="AlphaFoldDB" id="A0A9Q3CWE2"/>